<accession>A0A9J5YKA5</accession>
<protein>
    <submittedName>
        <fullName evidence="1">Uncharacterized protein</fullName>
    </submittedName>
</protein>
<organism evidence="1 2">
    <name type="scientific">Solanum commersonii</name>
    <name type="common">Commerson's wild potato</name>
    <name type="synonym">Commerson's nightshade</name>
    <dbReference type="NCBI Taxonomy" id="4109"/>
    <lineage>
        <taxon>Eukaryota</taxon>
        <taxon>Viridiplantae</taxon>
        <taxon>Streptophyta</taxon>
        <taxon>Embryophyta</taxon>
        <taxon>Tracheophyta</taxon>
        <taxon>Spermatophyta</taxon>
        <taxon>Magnoliopsida</taxon>
        <taxon>eudicotyledons</taxon>
        <taxon>Gunneridae</taxon>
        <taxon>Pentapetalae</taxon>
        <taxon>asterids</taxon>
        <taxon>lamiids</taxon>
        <taxon>Solanales</taxon>
        <taxon>Solanaceae</taxon>
        <taxon>Solanoideae</taxon>
        <taxon>Solaneae</taxon>
        <taxon>Solanum</taxon>
    </lineage>
</organism>
<keyword evidence="2" id="KW-1185">Reference proteome</keyword>
<evidence type="ECO:0000313" key="2">
    <source>
        <dbReference type="Proteomes" id="UP000824120"/>
    </source>
</evidence>
<dbReference type="EMBL" id="JACXVP010000006">
    <property type="protein sequence ID" value="KAG5599604.1"/>
    <property type="molecule type" value="Genomic_DNA"/>
</dbReference>
<proteinExistence type="predicted"/>
<sequence length="88" mass="10131">MIKKNKGKKVIKMTLGSSVTKKTLRNNCVCDAQEFLYAKKLQIKSLMIRIIQLALVDRRPMQQGLLVAETEVQEIHAQFCVKNKLVRM</sequence>
<reference evidence="1 2" key="1">
    <citation type="submission" date="2020-09" db="EMBL/GenBank/DDBJ databases">
        <title>De no assembly of potato wild relative species, Solanum commersonii.</title>
        <authorList>
            <person name="Cho K."/>
        </authorList>
    </citation>
    <scope>NUCLEOTIDE SEQUENCE [LARGE SCALE GENOMIC DNA]</scope>
    <source>
        <strain evidence="1">LZ3.2</strain>
        <tissue evidence="1">Leaf</tissue>
    </source>
</reference>
<comment type="caution">
    <text evidence="1">The sequence shown here is derived from an EMBL/GenBank/DDBJ whole genome shotgun (WGS) entry which is preliminary data.</text>
</comment>
<evidence type="ECO:0000313" key="1">
    <source>
        <dbReference type="EMBL" id="KAG5599604.1"/>
    </source>
</evidence>
<name>A0A9J5YKA5_SOLCO</name>
<gene>
    <name evidence="1" type="ORF">H5410_030974</name>
</gene>
<dbReference type="Proteomes" id="UP000824120">
    <property type="component" value="Chromosome 6"/>
</dbReference>
<dbReference type="AlphaFoldDB" id="A0A9J5YKA5"/>